<keyword evidence="4" id="KW-1185">Reference proteome</keyword>
<dbReference type="PANTHER" id="PTHR43173:SF19">
    <property type="entry name" value="AARF DOMAIN-CONTAINING PROTEIN KINASE 1"/>
    <property type="match status" value="1"/>
</dbReference>
<reference evidence="3" key="1">
    <citation type="journal article" date="2019" name="G3 (Bethesda)">
        <title>Genome Assemblies of Two Rare Opportunistic Yeast Pathogens: Diutina rugosa (syn. Candida rugosa) and Trichomonascus ciferrii (syn. Candida ciferrii).</title>
        <authorList>
            <person name="Mixao V."/>
            <person name="Saus E."/>
            <person name="Hansen A.P."/>
            <person name="Lass-Florl C."/>
            <person name="Gabaldon T."/>
        </authorList>
    </citation>
    <scope>NUCLEOTIDE SEQUENCE</scope>
    <source>
        <strain evidence="3">CBS 4856</strain>
    </source>
</reference>
<evidence type="ECO:0000313" key="3">
    <source>
        <dbReference type="EMBL" id="KAA8916153.1"/>
    </source>
</evidence>
<dbReference type="InterPro" id="IPR045307">
    <property type="entry name" value="ADCK1_dom"/>
</dbReference>
<dbReference type="GO" id="GO:0007005">
    <property type="term" value="P:mitochondrion organization"/>
    <property type="evidence" value="ECO:0007669"/>
    <property type="project" value="TreeGrafter"/>
</dbReference>
<dbReference type="InterPro" id="IPR004147">
    <property type="entry name" value="ABC1_dom"/>
</dbReference>
<dbReference type="PANTHER" id="PTHR43173">
    <property type="entry name" value="ABC1 FAMILY PROTEIN"/>
    <property type="match status" value="1"/>
</dbReference>
<organism evidence="3 4">
    <name type="scientific">Trichomonascus ciferrii</name>
    <dbReference type="NCBI Taxonomy" id="44093"/>
    <lineage>
        <taxon>Eukaryota</taxon>
        <taxon>Fungi</taxon>
        <taxon>Dikarya</taxon>
        <taxon>Ascomycota</taxon>
        <taxon>Saccharomycotina</taxon>
        <taxon>Dipodascomycetes</taxon>
        <taxon>Dipodascales</taxon>
        <taxon>Trichomonascaceae</taxon>
        <taxon>Trichomonascus</taxon>
        <taxon>Trichomonascus ciferrii complex</taxon>
    </lineage>
</organism>
<gene>
    <name evidence="3" type="ORF">TRICI_001702</name>
</gene>
<dbReference type="InterPro" id="IPR051130">
    <property type="entry name" value="Mito_struct-func_regulator"/>
</dbReference>
<dbReference type="InterPro" id="IPR011009">
    <property type="entry name" value="Kinase-like_dom_sf"/>
</dbReference>
<dbReference type="VEuPathDB" id="FungiDB:TRICI_001702"/>
<accession>A0A642V8P5</accession>
<dbReference type="CDD" id="cd13969">
    <property type="entry name" value="ADCK1-like"/>
    <property type="match status" value="1"/>
</dbReference>
<name>A0A642V8P5_9ASCO</name>
<comment type="similarity">
    <text evidence="1">Belongs to the protein kinase superfamily. ADCK protein kinase family.</text>
</comment>
<dbReference type="Proteomes" id="UP000761534">
    <property type="component" value="Unassembled WGS sequence"/>
</dbReference>
<dbReference type="OrthoDB" id="427480at2759"/>
<feature type="domain" description="ABC1 atypical kinase-like" evidence="2">
    <location>
        <begin position="154"/>
        <end position="408"/>
    </location>
</feature>
<evidence type="ECO:0000313" key="4">
    <source>
        <dbReference type="Proteomes" id="UP000761534"/>
    </source>
</evidence>
<comment type="caution">
    <text evidence="3">The sequence shown here is derived from an EMBL/GenBank/DDBJ whole genome shotgun (WGS) entry which is preliminary data.</text>
</comment>
<proteinExistence type="inferred from homology"/>
<dbReference type="AlphaFoldDB" id="A0A642V8P5"/>
<dbReference type="SUPFAM" id="SSF56112">
    <property type="entry name" value="Protein kinase-like (PK-like)"/>
    <property type="match status" value="1"/>
</dbReference>
<evidence type="ECO:0000259" key="2">
    <source>
        <dbReference type="Pfam" id="PF03109"/>
    </source>
</evidence>
<dbReference type="Pfam" id="PF03109">
    <property type="entry name" value="ABC1"/>
    <property type="match status" value="1"/>
</dbReference>
<dbReference type="GO" id="GO:0005743">
    <property type="term" value="C:mitochondrial inner membrane"/>
    <property type="evidence" value="ECO:0007669"/>
    <property type="project" value="TreeGrafter"/>
</dbReference>
<dbReference type="EMBL" id="SWFS01000120">
    <property type="protein sequence ID" value="KAA8916153.1"/>
    <property type="molecule type" value="Genomic_DNA"/>
</dbReference>
<dbReference type="GO" id="GO:0055088">
    <property type="term" value="P:lipid homeostasis"/>
    <property type="evidence" value="ECO:0007669"/>
    <property type="project" value="TreeGrafter"/>
</dbReference>
<protein>
    <recommendedName>
        <fullName evidence="2">ABC1 atypical kinase-like domain-containing protein</fullName>
    </recommendedName>
</protein>
<sequence>MWARRILGGAKPQGYVFRRYNSTASGGSGGVLALARRRKGLTALTVGSGAFVTLYYTNDTFALGARHTKHAFQRIVTVAVACTKCFSLYRKTLKGSYESEEEYQKALSKTHTNAAEITRLAIEKNAGVFIKLGQHIAALTYIFPEEWTSAMIPLQDQCPTSSYEEIEGLIRKDVGGTVDDYFATFEKEPLGTASLAQVHKATLKDSGMEVAVKVQHPSLEEFVPLDVLMTKTVFNLIDFFFKDYPLTWLSEELQSSIFVELDFTEEAKNAQKTQEYFRDFYNETALRVPDVVWAKPRILVMEFLRGARLDDLEFYDKHHISRNEVSSCLSHLFNNMIFTPNVGLHCDPHPGNLAIIPRKRHLLDGGHNFEIILYDHGLYRYVPTNIRRSYARFWLALLDGDEPKMRKYAHDFAGIDEHNFQLFAAAITGRDFENATSNVMSRRTENEKKHMSSTIAEEGLLSNIMVLLHSMPRIVLLILKTNDLTRYLDEKLDAPLGTERTFLIMAMYCARTVYEEERERIYSKYKYMWSVPRILAEIKNWWGFFCRRSQLTIYDIGMIISNVLPLKK</sequence>
<evidence type="ECO:0000256" key="1">
    <source>
        <dbReference type="ARBA" id="ARBA00009670"/>
    </source>
</evidence>